<dbReference type="Pfam" id="PF13363">
    <property type="entry name" value="BetaGal_dom3"/>
    <property type="match status" value="1"/>
</dbReference>
<dbReference type="InterPro" id="IPR031330">
    <property type="entry name" value="Gly_Hdrlase_35_cat"/>
</dbReference>
<evidence type="ECO:0000256" key="12">
    <source>
        <dbReference type="ARBA" id="ARBA00023326"/>
    </source>
</evidence>
<evidence type="ECO:0000256" key="1">
    <source>
        <dbReference type="ARBA" id="ARBA00001412"/>
    </source>
</evidence>
<dbReference type="OrthoDB" id="1657402at2759"/>
<dbReference type="FunFam" id="2.60.390.10:FF:000001">
    <property type="entry name" value="Beta-galactosidase A"/>
    <property type="match status" value="1"/>
</dbReference>
<dbReference type="InterPro" id="IPR037110">
    <property type="entry name" value="Betagal_dom2_sf"/>
</dbReference>
<dbReference type="PROSITE" id="PS01182">
    <property type="entry name" value="GLYCOSYL_HYDROL_F35"/>
    <property type="match status" value="1"/>
</dbReference>
<keyword evidence="9" id="KW-0325">Glycoprotein</keyword>
<keyword evidence="10" id="KW-0119">Carbohydrate metabolism</keyword>
<dbReference type="EMBL" id="PDLM01000009">
    <property type="protein sequence ID" value="RDW69695.1"/>
    <property type="molecule type" value="Genomic_DNA"/>
</dbReference>
<dbReference type="SUPFAM" id="SSF49785">
    <property type="entry name" value="Galactose-binding domain-like"/>
    <property type="match status" value="2"/>
</dbReference>
<evidence type="ECO:0000259" key="16">
    <source>
        <dbReference type="SMART" id="SM01029"/>
    </source>
</evidence>
<dbReference type="SMART" id="SM01029">
    <property type="entry name" value="BetaGal_dom2"/>
    <property type="match status" value="1"/>
</dbReference>
<evidence type="ECO:0000256" key="7">
    <source>
        <dbReference type="ARBA" id="ARBA00022801"/>
    </source>
</evidence>
<dbReference type="InterPro" id="IPR025972">
    <property type="entry name" value="BetaGal_dom3"/>
</dbReference>
<keyword evidence="6 15" id="KW-0732">Signal</keyword>
<evidence type="ECO:0000313" key="18">
    <source>
        <dbReference type="Proteomes" id="UP000256645"/>
    </source>
</evidence>
<keyword evidence="12" id="KW-0624">Polysaccharide degradation</keyword>
<dbReference type="InterPro" id="IPR017853">
    <property type="entry name" value="GH"/>
</dbReference>
<dbReference type="Gene3D" id="3.20.20.80">
    <property type="entry name" value="Glycosidases"/>
    <property type="match status" value="1"/>
</dbReference>
<feature type="domain" description="Beta-galactosidase" evidence="16">
    <location>
        <begin position="427"/>
        <end position="605"/>
    </location>
</feature>
<evidence type="ECO:0000256" key="5">
    <source>
        <dbReference type="ARBA" id="ARBA00022525"/>
    </source>
</evidence>
<comment type="caution">
    <text evidence="17">The sequence shown here is derived from an EMBL/GenBank/DDBJ whole genome shotgun (WGS) entry which is preliminary data.</text>
</comment>
<dbReference type="SUPFAM" id="SSF51445">
    <property type="entry name" value="(Trans)glycosidases"/>
    <property type="match status" value="2"/>
</dbReference>
<dbReference type="SUPFAM" id="SSF117100">
    <property type="entry name" value="Beta-galactosidase LacA, domain 3"/>
    <property type="match status" value="1"/>
</dbReference>
<evidence type="ECO:0000256" key="4">
    <source>
        <dbReference type="ARBA" id="ARBA00012756"/>
    </source>
</evidence>
<dbReference type="FunFam" id="2.60.120.260:FF:000088">
    <property type="entry name" value="Beta-galactosidase A"/>
    <property type="match status" value="1"/>
</dbReference>
<keyword evidence="8" id="KW-1015">Disulfide bond</keyword>
<gene>
    <name evidence="17" type="ORF">BP6252_08715</name>
</gene>
<dbReference type="AlphaFoldDB" id="A0A3D8R6L9"/>
<evidence type="ECO:0000256" key="3">
    <source>
        <dbReference type="ARBA" id="ARBA00009809"/>
    </source>
</evidence>
<dbReference type="PRINTS" id="PR00742">
    <property type="entry name" value="GLHYDRLASE35"/>
</dbReference>
<dbReference type="Gene3D" id="2.102.20.10">
    <property type="entry name" value="Beta-galactosidase, domain 2"/>
    <property type="match status" value="1"/>
</dbReference>
<comment type="subcellular location">
    <subcellularLocation>
        <location evidence="2">Secreted</location>
    </subcellularLocation>
</comment>
<dbReference type="GO" id="GO:0004565">
    <property type="term" value="F:beta-galactosidase activity"/>
    <property type="evidence" value="ECO:0007669"/>
    <property type="project" value="UniProtKB-EC"/>
</dbReference>
<dbReference type="EC" id="3.2.1.23" evidence="4 13"/>
<keyword evidence="5" id="KW-0964">Secreted</keyword>
<dbReference type="FunFam" id="2.102.20.10:FF:000001">
    <property type="entry name" value="Beta-galactosidase A"/>
    <property type="match status" value="1"/>
</dbReference>
<dbReference type="FunFam" id="2.60.120.260:FF:000065">
    <property type="entry name" value="Beta-galactosidase A"/>
    <property type="match status" value="1"/>
</dbReference>
<dbReference type="SUPFAM" id="SSF51011">
    <property type="entry name" value="Glycosyl hydrolase domain"/>
    <property type="match status" value="1"/>
</dbReference>
<dbReference type="Pfam" id="PF01301">
    <property type="entry name" value="Glyco_hydro_35"/>
    <property type="match status" value="2"/>
</dbReference>
<evidence type="ECO:0000256" key="13">
    <source>
        <dbReference type="RuleBase" id="RU000675"/>
    </source>
</evidence>
<comment type="catalytic activity">
    <reaction evidence="1 13">
        <text>Hydrolysis of terminal non-reducing beta-D-galactose residues in beta-D-galactosides.</text>
        <dbReference type="EC" id="3.2.1.23"/>
    </reaction>
</comment>
<evidence type="ECO:0000256" key="10">
    <source>
        <dbReference type="ARBA" id="ARBA00023277"/>
    </source>
</evidence>
<evidence type="ECO:0000256" key="11">
    <source>
        <dbReference type="ARBA" id="ARBA00023295"/>
    </source>
</evidence>
<comment type="similarity">
    <text evidence="3 14">Belongs to the glycosyl hydrolase 35 family.</text>
</comment>
<evidence type="ECO:0000256" key="15">
    <source>
        <dbReference type="SAM" id="SignalP"/>
    </source>
</evidence>
<evidence type="ECO:0000256" key="9">
    <source>
        <dbReference type="ARBA" id="ARBA00023180"/>
    </source>
</evidence>
<dbReference type="InterPro" id="IPR008979">
    <property type="entry name" value="Galactose-bd-like_sf"/>
</dbReference>
<evidence type="ECO:0000313" key="17">
    <source>
        <dbReference type="EMBL" id="RDW69695.1"/>
    </source>
</evidence>
<dbReference type="GO" id="GO:0000272">
    <property type="term" value="P:polysaccharide catabolic process"/>
    <property type="evidence" value="ECO:0007669"/>
    <property type="project" value="UniProtKB-KW"/>
</dbReference>
<feature type="signal peptide" evidence="15">
    <location>
        <begin position="1"/>
        <end position="18"/>
    </location>
</feature>
<feature type="chain" id="PRO_5017601429" description="Beta-galactosidase" evidence="15">
    <location>
        <begin position="19"/>
        <end position="1041"/>
    </location>
</feature>
<dbReference type="Pfam" id="PF13364">
    <property type="entry name" value="BetaGal_ABD2"/>
    <property type="match status" value="2"/>
</dbReference>
<dbReference type="Gene3D" id="2.60.390.10">
    <property type="entry name" value="Beta-galactosidase, domain 3"/>
    <property type="match status" value="1"/>
</dbReference>
<keyword evidence="11 13" id="KW-0326">Glycosidase</keyword>
<proteinExistence type="inferred from homology"/>
<accession>A0A3D8R6L9</accession>
<keyword evidence="7 13" id="KW-0378">Hydrolase</keyword>
<evidence type="ECO:0000256" key="2">
    <source>
        <dbReference type="ARBA" id="ARBA00004613"/>
    </source>
</evidence>
<dbReference type="InterPro" id="IPR025300">
    <property type="entry name" value="BetaGal_jelly_roll_dom"/>
</dbReference>
<dbReference type="GO" id="GO:0005576">
    <property type="term" value="C:extracellular region"/>
    <property type="evidence" value="ECO:0007669"/>
    <property type="project" value="UniProtKB-SubCell"/>
</dbReference>
<evidence type="ECO:0000256" key="14">
    <source>
        <dbReference type="RuleBase" id="RU003679"/>
    </source>
</evidence>
<reference evidence="17 18" key="1">
    <citation type="journal article" date="2018" name="IMA Fungus">
        <title>IMA Genome-F 9: Draft genome sequence of Annulohypoxylon stygium, Aspergillus mulundensis, Berkeleyomyces basicola (syn. Thielaviopsis basicola), Ceratocystis smalleyi, two Cercospora beticola strains, Coleophoma cylindrospora, Fusarium fracticaudum, Phialophora cf. hyalina, and Morchella septimelata.</title>
        <authorList>
            <person name="Wingfield B.D."/>
            <person name="Bills G.F."/>
            <person name="Dong Y."/>
            <person name="Huang W."/>
            <person name="Nel W.J."/>
            <person name="Swalarsk-Parry B.S."/>
            <person name="Vaghefi N."/>
            <person name="Wilken P.M."/>
            <person name="An Z."/>
            <person name="de Beer Z.W."/>
            <person name="De Vos L."/>
            <person name="Chen L."/>
            <person name="Duong T.A."/>
            <person name="Gao Y."/>
            <person name="Hammerbacher A."/>
            <person name="Kikkert J.R."/>
            <person name="Li Y."/>
            <person name="Li H."/>
            <person name="Li K."/>
            <person name="Li Q."/>
            <person name="Liu X."/>
            <person name="Ma X."/>
            <person name="Naidoo K."/>
            <person name="Pethybridge S.J."/>
            <person name="Sun J."/>
            <person name="Steenkamp E.T."/>
            <person name="van der Nest M.A."/>
            <person name="van Wyk S."/>
            <person name="Wingfield M.J."/>
            <person name="Xiong C."/>
            <person name="Yue Q."/>
            <person name="Zhang X."/>
        </authorList>
    </citation>
    <scope>NUCLEOTIDE SEQUENCE [LARGE SCALE GENOMIC DNA]</scope>
    <source>
        <strain evidence="17 18">BP6252</strain>
    </source>
</reference>
<dbReference type="Pfam" id="PF10435">
    <property type="entry name" value="BetaGal_dom2"/>
    <property type="match status" value="1"/>
</dbReference>
<evidence type="ECO:0000256" key="8">
    <source>
        <dbReference type="ARBA" id="ARBA00023157"/>
    </source>
</evidence>
<dbReference type="STRING" id="1849047.A0A3D8R6L9"/>
<evidence type="ECO:0000256" key="6">
    <source>
        <dbReference type="ARBA" id="ARBA00022729"/>
    </source>
</evidence>
<dbReference type="InterPro" id="IPR036833">
    <property type="entry name" value="BetaGal_dom3_sf"/>
</dbReference>
<name>A0A3D8R6L9_9HELO</name>
<dbReference type="InterPro" id="IPR001944">
    <property type="entry name" value="Glycoside_Hdrlase_35"/>
</dbReference>
<keyword evidence="18" id="KW-1185">Reference proteome</keyword>
<protein>
    <recommendedName>
        <fullName evidence="4 13">Beta-galactosidase</fullName>
        <ecNumber evidence="4 13">3.2.1.23</ecNumber>
    </recommendedName>
</protein>
<dbReference type="PANTHER" id="PTHR23421">
    <property type="entry name" value="BETA-GALACTOSIDASE RELATED"/>
    <property type="match status" value="1"/>
</dbReference>
<dbReference type="InterPro" id="IPR019801">
    <property type="entry name" value="Glyco_hydro_35_CS"/>
</dbReference>
<dbReference type="InterPro" id="IPR018954">
    <property type="entry name" value="Betagal_dom2"/>
</dbReference>
<dbReference type="Gene3D" id="2.60.120.260">
    <property type="entry name" value="Galactose-binding domain-like"/>
    <property type="match status" value="2"/>
</dbReference>
<organism evidence="17 18">
    <name type="scientific">Coleophoma cylindrospora</name>
    <dbReference type="NCBI Taxonomy" id="1849047"/>
    <lineage>
        <taxon>Eukaryota</taxon>
        <taxon>Fungi</taxon>
        <taxon>Dikarya</taxon>
        <taxon>Ascomycota</taxon>
        <taxon>Pezizomycotina</taxon>
        <taxon>Leotiomycetes</taxon>
        <taxon>Helotiales</taxon>
        <taxon>Dermateaceae</taxon>
        <taxon>Coleophoma</taxon>
    </lineage>
</organism>
<sequence length="1041" mass="114187">MRFLSILATGCLVAQTWALSIGGKQMVVERDSGGLQDIVTYDEHSLMVYGERIMVFSGEFHPYRLPVPDLWLDVFQKIKALGFSAVSFYVHWALLEGTPGDYTASGIFAFEPFFEAAQQAGIYLLARPGPYINAEASGGGFVTRVRQLILITTCATGSIRSPSSLMRLIVELTPRSWLQRITGQLRTPAQDYLDATDNYVAKIGATIAKYQITNGGPIILVQPENEYTAALNPYGGFPNSYYFAYVKKQLRDAGIIVPFINNDAYAQGLFAPGDIVNGSTIGDVDIYGHDSYPLGFDCAHPTVWPITNLPTYFHATHEQQSPTTPYSIVEFQGGAFDPWGGLGFDQCAELLNMEFERVFYKNDFAAGATILNLYMIFGGTNWGNLGHPGGYTSYDYGASISENREIDREKYSELKLQGNFLKVSPAYLTASVGDLLNGTYTNTKDISTTPLWGNGTNTNFYIVRHADYQQQTPTSYKLSLNTSSQGPLNIPQLGGSLTLSGRDSKWHVTDYHLGNTTLLYSTAEIFTWKDFSSKKVLVVYGGPGELHELAVITAEPAKTVEGTGITSKSTNGTTILHWETSSTRRVVQVGSLLVYILDRNTAYNYWTADFVRTDKLGAYSTSIDKTQSVIVQAGYLVRNVYIEGTALHINGDINATVPIKVLGAPAATNSLHFNGQKLQFTSDKVTGEWTSSLKYSAPQLNLPDLSSLSWKYVDDLPEIQASYDDVLWVKADHTSTNNPTTLKTPTSLYGSDYGFNAGVLVYRGHFTASGNESQLYLSTQGGSAFGSSVWLNSTYVGSWVGIDAASANNKTYTLPNLSAGKKYVFTVLVDNNGLEENWVPGTDTMKYPRGILDYNIDGSKSQVSWKLTGNLGGENYIDKVRGPLNEGGLYAERQGFTQPYPPNRNWQTGHPEQGINKAGVAFYQAELDLDLPTGYDVPLAFSFGNTTIDGAVADYRAQLWVNGYQFGKYTNNIGPQTNYPVPQGILNYHGKNWLAVEIWAQQANGAHLSNFSLVAGTPVLTSLKQPALVPIPSYSKRAGAY</sequence>
<dbReference type="Proteomes" id="UP000256645">
    <property type="component" value="Unassembled WGS sequence"/>
</dbReference>